<sequence>MRTAIVVAALAAGVLAPGTAVADQPGTVSPFIIGGEQSPAPYTFMARLGDGCGATLISPEWALTAGHCVGVGSRLRIGSLDRTSGGEVAQVAQAIRHPDYQGGATPHDIALLKLSAPAKSTPAKLADKATDESPTRLLGWGATSGGGSQSQKLKQLDTAVIADSNCSSGQTEDPFDPAGDLCIETSPGSSACNGDSGGPALAGSDGNWTQIGVTSRGATGCDGSQPTIYTDVGAHIQWIKETTGLTFSRP</sequence>
<comment type="caution">
    <text evidence="3">The sequence shown here is derived from an EMBL/GenBank/DDBJ whole genome shotgun (WGS) entry which is preliminary data.</text>
</comment>
<dbReference type="CDD" id="cd00190">
    <property type="entry name" value="Tryp_SPc"/>
    <property type="match status" value="1"/>
</dbReference>
<dbReference type="RefSeq" id="WP_130344883.1">
    <property type="nucleotide sequence ID" value="NZ_SGWQ01000004.1"/>
</dbReference>
<dbReference type="InterPro" id="IPR018114">
    <property type="entry name" value="TRYPSIN_HIS"/>
</dbReference>
<dbReference type="SMART" id="SM00020">
    <property type="entry name" value="Tryp_SPc"/>
    <property type="match status" value="1"/>
</dbReference>
<keyword evidence="1" id="KW-0732">Signal</keyword>
<dbReference type="PROSITE" id="PS50240">
    <property type="entry name" value="TRYPSIN_DOM"/>
    <property type="match status" value="1"/>
</dbReference>
<feature type="chain" id="PRO_5020910795" evidence="1">
    <location>
        <begin position="23"/>
        <end position="250"/>
    </location>
</feature>
<evidence type="ECO:0000313" key="3">
    <source>
        <dbReference type="EMBL" id="RZS39333.1"/>
    </source>
</evidence>
<dbReference type="OrthoDB" id="3657335at2"/>
<dbReference type="AlphaFoldDB" id="A0A4V2ESZ9"/>
<dbReference type="Gene3D" id="2.40.10.10">
    <property type="entry name" value="Trypsin-like serine proteases"/>
    <property type="match status" value="1"/>
</dbReference>
<dbReference type="GO" id="GO:0006508">
    <property type="term" value="P:proteolysis"/>
    <property type="evidence" value="ECO:0007669"/>
    <property type="project" value="InterPro"/>
</dbReference>
<proteinExistence type="predicted"/>
<dbReference type="InterPro" id="IPR043504">
    <property type="entry name" value="Peptidase_S1_PA_chymotrypsin"/>
</dbReference>
<dbReference type="InterPro" id="IPR009003">
    <property type="entry name" value="Peptidase_S1_PA"/>
</dbReference>
<organism evidence="3 4">
    <name type="scientific">Herbihabitans rhizosphaerae</name>
    <dbReference type="NCBI Taxonomy" id="1872711"/>
    <lineage>
        <taxon>Bacteria</taxon>
        <taxon>Bacillati</taxon>
        <taxon>Actinomycetota</taxon>
        <taxon>Actinomycetes</taxon>
        <taxon>Pseudonocardiales</taxon>
        <taxon>Pseudonocardiaceae</taxon>
        <taxon>Herbihabitans</taxon>
    </lineage>
</organism>
<dbReference type="InterPro" id="IPR001314">
    <property type="entry name" value="Peptidase_S1A"/>
</dbReference>
<dbReference type="InterPro" id="IPR051333">
    <property type="entry name" value="CLIP_Serine_Protease"/>
</dbReference>
<dbReference type="Proteomes" id="UP000294257">
    <property type="component" value="Unassembled WGS sequence"/>
</dbReference>
<keyword evidence="4" id="KW-1185">Reference proteome</keyword>
<protein>
    <submittedName>
        <fullName evidence="3">Trypsin</fullName>
    </submittedName>
</protein>
<dbReference type="GO" id="GO:0004252">
    <property type="term" value="F:serine-type endopeptidase activity"/>
    <property type="evidence" value="ECO:0007669"/>
    <property type="project" value="InterPro"/>
</dbReference>
<name>A0A4V2ESZ9_9PSEU</name>
<dbReference type="SUPFAM" id="SSF50494">
    <property type="entry name" value="Trypsin-like serine proteases"/>
    <property type="match status" value="1"/>
</dbReference>
<gene>
    <name evidence="3" type="ORF">EV193_104550</name>
</gene>
<dbReference type="PANTHER" id="PTHR24260">
    <property type="match status" value="1"/>
</dbReference>
<dbReference type="PRINTS" id="PR00722">
    <property type="entry name" value="CHYMOTRYPSIN"/>
</dbReference>
<dbReference type="InterPro" id="IPR001254">
    <property type="entry name" value="Trypsin_dom"/>
</dbReference>
<accession>A0A4V2ESZ9</accession>
<dbReference type="PANTHER" id="PTHR24260:SF132">
    <property type="entry name" value="PEPTIDASE S1 DOMAIN-CONTAINING PROTEIN"/>
    <property type="match status" value="1"/>
</dbReference>
<reference evidence="3 4" key="1">
    <citation type="submission" date="2019-02" db="EMBL/GenBank/DDBJ databases">
        <title>Genomic Encyclopedia of Type Strains, Phase IV (KMG-IV): sequencing the most valuable type-strain genomes for metagenomic binning, comparative biology and taxonomic classification.</title>
        <authorList>
            <person name="Goeker M."/>
        </authorList>
    </citation>
    <scope>NUCLEOTIDE SEQUENCE [LARGE SCALE GENOMIC DNA]</scope>
    <source>
        <strain evidence="3 4">DSM 101727</strain>
    </source>
</reference>
<evidence type="ECO:0000256" key="1">
    <source>
        <dbReference type="SAM" id="SignalP"/>
    </source>
</evidence>
<dbReference type="Pfam" id="PF00089">
    <property type="entry name" value="Trypsin"/>
    <property type="match status" value="1"/>
</dbReference>
<evidence type="ECO:0000259" key="2">
    <source>
        <dbReference type="PROSITE" id="PS50240"/>
    </source>
</evidence>
<feature type="domain" description="Peptidase S1" evidence="2">
    <location>
        <begin position="32"/>
        <end position="244"/>
    </location>
</feature>
<dbReference type="PROSITE" id="PS00134">
    <property type="entry name" value="TRYPSIN_HIS"/>
    <property type="match status" value="1"/>
</dbReference>
<dbReference type="EMBL" id="SGWQ01000004">
    <property type="protein sequence ID" value="RZS39333.1"/>
    <property type="molecule type" value="Genomic_DNA"/>
</dbReference>
<evidence type="ECO:0000313" key="4">
    <source>
        <dbReference type="Proteomes" id="UP000294257"/>
    </source>
</evidence>
<feature type="signal peptide" evidence="1">
    <location>
        <begin position="1"/>
        <end position="22"/>
    </location>
</feature>